<keyword evidence="1" id="KW-0808">Transferase</keyword>
<dbReference type="EMBL" id="AP021506">
    <property type="protein sequence ID" value="BBN69771.1"/>
    <property type="molecule type" value="Genomic_DNA"/>
</dbReference>
<dbReference type="AlphaFoldDB" id="A0A5H2Y2P3"/>
<reference evidence="1" key="1">
    <citation type="journal article" date="2019" name="Science">
        <title>Mutation of a bHLH transcription factor allowed almond domestication.</title>
        <authorList>
            <person name="Sanchez-Perez R."/>
            <person name="Pavan S."/>
            <person name="Mazzeo R."/>
            <person name="Moldovan C."/>
            <person name="Aiese Cigliano R."/>
            <person name="Del Cueto J."/>
            <person name="Ricciardi F."/>
            <person name="Lotti C."/>
            <person name="Ricciardi L."/>
            <person name="Dicenta F."/>
            <person name="Lopez-Marques R.L."/>
            <person name="Lindberg Moller B."/>
        </authorList>
    </citation>
    <scope>NUCLEOTIDE SEQUENCE</scope>
</reference>
<feature type="non-terminal residue" evidence="1">
    <location>
        <position position="1"/>
    </location>
</feature>
<keyword evidence="1" id="KW-0418">Kinase</keyword>
<organism evidence="1">
    <name type="scientific">Prunus dulcis</name>
    <name type="common">Almond</name>
    <name type="synonym">Amygdalus dulcis</name>
    <dbReference type="NCBI Taxonomy" id="3755"/>
    <lineage>
        <taxon>Eukaryota</taxon>
        <taxon>Viridiplantae</taxon>
        <taxon>Streptophyta</taxon>
        <taxon>Embryophyta</taxon>
        <taxon>Tracheophyta</taxon>
        <taxon>Spermatophyta</taxon>
        <taxon>Magnoliopsida</taxon>
        <taxon>eudicotyledons</taxon>
        <taxon>Gunneridae</taxon>
        <taxon>Pentapetalae</taxon>
        <taxon>rosids</taxon>
        <taxon>fabids</taxon>
        <taxon>Rosales</taxon>
        <taxon>Rosaceae</taxon>
        <taxon>Amygdaloideae</taxon>
        <taxon>Amygdaleae</taxon>
        <taxon>Prunus</taxon>
    </lineage>
</organism>
<gene>
    <name evidence="1" type="ORF">Prudu_1169S000100</name>
</gene>
<sequence length="150" mass="16301">IEEEREGRSKVEGSRSEYSPVRLFAQTFGAFIESTSYTQRVLKESVPPIFQSTEAFQTTMVGSKRTRSKTAAMAQSVTAQSYSSHDPTIDMAAPPPLAAMNPQQPPCVTETTVPPAGLAHHRRLWPNLGATSTTPSITSTLDACSHVHIQ</sequence>
<name>A0A5H2Y2P3_PRUDU</name>
<proteinExistence type="predicted"/>
<dbReference type="GO" id="GO:0016301">
    <property type="term" value="F:kinase activity"/>
    <property type="evidence" value="ECO:0007669"/>
    <property type="project" value="UniProtKB-KW"/>
</dbReference>
<evidence type="ECO:0000313" key="1">
    <source>
        <dbReference type="EMBL" id="BBN69771.1"/>
    </source>
</evidence>
<accession>A0A5H2Y2P3</accession>
<protein>
    <submittedName>
        <fullName evidence="1">Protein kinase superfamily protein</fullName>
    </submittedName>
</protein>